<keyword evidence="1" id="KW-0472">Membrane</keyword>
<comment type="caution">
    <text evidence="2">The sequence shown here is derived from an EMBL/GenBank/DDBJ whole genome shotgun (WGS) entry which is preliminary data.</text>
</comment>
<evidence type="ECO:0000256" key="1">
    <source>
        <dbReference type="SAM" id="Phobius"/>
    </source>
</evidence>
<organism evidence="2 3">
    <name type="scientific">Tritrichomonas foetus</name>
    <dbReference type="NCBI Taxonomy" id="1144522"/>
    <lineage>
        <taxon>Eukaryota</taxon>
        <taxon>Metamonada</taxon>
        <taxon>Parabasalia</taxon>
        <taxon>Tritrichomonadida</taxon>
        <taxon>Tritrichomonadidae</taxon>
        <taxon>Tritrichomonas</taxon>
    </lineage>
</organism>
<dbReference type="AlphaFoldDB" id="A0A1J4JFV2"/>
<dbReference type="VEuPathDB" id="TrichDB:TRFO_37798"/>
<dbReference type="RefSeq" id="XP_068349229.1">
    <property type="nucleotide sequence ID" value="XM_068511644.1"/>
</dbReference>
<evidence type="ECO:0000313" key="3">
    <source>
        <dbReference type="Proteomes" id="UP000179807"/>
    </source>
</evidence>
<keyword evidence="3" id="KW-1185">Reference proteome</keyword>
<protein>
    <submittedName>
        <fullName evidence="2">Uncharacterized protein</fullName>
    </submittedName>
</protein>
<dbReference type="Proteomes" id="UP000179807">
    <property type="component" value="Unassembled WGS sequence"/>
</dbReference>
<sequence length="116" mass="14131">MIFDFYTFPEFTSVSFSDPFQNNHHLFYHRNLLYYWNISYHKNLVIIFFCIFHIGKFVHLFLHVSLNESGKNEHYKLLILEPNISSHIVILCEVLYKSFHSYVFCNSREHCQYLKN</sequence>
<dbReference type="GeneID" id="94846348"/>
<proteinExistence type="predicted"/>
<evidence type="ECO:0000313" key="2">
    <source>
        <dbReference type="EMBL" id="OHS96092.1"/>
    </source>
</evidence>
<dbReference type="EMBL" id="MLAK01001201">
    <property type="protein sequence ID" value="OHS96092.1"/>
    <property type="molecule type" value="Genomic_DNA"/>
</dbReference>
<keyword evidence="1" id="KW-1133">Transmembrane helix</keyword>
<feature type="transmembrane region" description="Helical" evidence="1">
    <location>
        <begin position="44"/>
        <end position="66"/>
    </location>
</feature>
<name>A0A1J4JFV2_9EUKA</name>
<reference evidence="2" key="1">
    <citation type="submission" date="2016-10" db="EMBL/GenBank/DDBJ databases">
        <authorList>
            <person name="Benchimol M."/>
            <person name="Almeida L.G."/>
            <person name="Vasconcelos A.T."/>
            <person name="Perreira-Neves A."/>
            <person name="Rosa I.A."/>
            <person name="Tasca T."/>
            <person name="Bogo M.R."/>
            <person name="de Souza W."/>
        </authorList>
    </citation>
    <scope>NUCLEOTIDE SEQUENCE [LARGE SCALE GENOMIC DNA]</scope>
    <source>
        <strain evidence="2">K</strain>
    </source>
</reference>
<gene>
    <name evidence="2" type="ORF">TRFO_37798</name>
</gene>
<accession>A0A1J4JFV2</accession>
<keyword evidence="1" id="KW-0812">Transmembrane</keyword>